<feature type="region of interest" description="Disordered" evidence="1">
    <location>
        <begin position="1121"/>
        <end position="1552"/>
    </location>
</feature>
<feature type="compositionally biased region" description="Polar residues" evidence="1">
    <location>
        <begin position="1230"/>
        <end position="1239"/>
    </location>
</feature>
<feature type="region of interest" description="Disordered" evidence="1">
    <location>
        <begin position="350"/>
        <end position="463"/>
    </location>
</feature>
<sequence length="1583" mass="170829">MVTRVEVGSLTSLTGVPGLGEITKEETLKCTYFLQVSDPSGASSEPLLEGKSPFRSPARLLPLPTLAPKPFSLGLKSPATSLGPGQPFSPCGLSQDKGTASLGEKMPSLVEQESGTREGLRRSSSLFNRAEFLRSGPNTMIPFEEFSSPKLGPALGKGAREASVAVSQEPSAAYRPEVAPKPTLPARKPGGVLPWPASLSQDARPTAAQEGMGSKESPAKSSSTEDTEGPPVEPRPCLKRRPVSAIFIESIQSQKSGSGGTATAGKTPPTPPEKTWVRKPRPLSVDLTAQFENRGEALLKKGAPEVTAISAPQHWRLERSEPEPRVDRECLVKAETPPQDLDSGFLELAKKNREPKEQMLFKQAEMDGLRDAGDSVRVPPTEDQNLGKEKAKLDRELEKAPKGPSSRPGKGQEFAELNSRVTDRETLPGREWPSQSSSKKRASQQEEECGVVSAPGSEPSRVTPEFPLATAVAEKPGMSVQERIKGWTAESSEARPETSRKLFQARPLSADLTKLGSGLGFRCPGEAAEVWGEVLLPCRYPGSGSSISLSPILSALAREASCPVTDGPGKLVSECGLEGAPASGHTSNLDLCTRFLSSASGREVKYEKCSELNNEPRDKQKERHGLDGAPSPARPWKPASLREKPRQTEWKDSCAHVSGNCGVDSSAGALSPSDVTAPDDCGFQTVRATLFEHHVERHTVATPPGNTAAARLWEARPRPKRGSWPGKDAPEKTDFKREHSRWLENPDPETWAPSAPSNGEPRQHRMPLLERYPSGDRHSHGPFLKRSENPPASQRAEPHLDSRRALGEGASSEASWALKGKALAAGSCSSRRSLRARQLSLESVAFDPECRPEGPVQRASSMWEARGAHEVSPKPDFREPKDTLGSGCQPPKWSGGVTVSRHKAPMLVSEEKGRAPSPEVARELSGRPCDREAILARAVQAAVRETPREAPEGVIAAGERGDPPGYPLGAPPRAEDALSDFRARPHPDMPGQTSALAAAVCTGEPRPGPPPLPETRLRRASPSDQRVDRWRRRTLPHDVKFDEFSILAPQQSPKAERGETDYLTSPDTGALRKPQLSHNGVPAQEGSPGALQDLTLPAVKLGSSVEPKATFFAVTYQIPDSQKSKSIVKPGPPNGTEPLRSTAPPPSPRSSASPSASLHHKEPLESRGSKNWAKDRQHDDVSFSKTHHRLSLGDRILDPASEKISADALWHPRAQEDGAGAQNCWKDSGSRTVPSSAPQVTPAFRSRQKSGDLVRRRTEVVSETFPGKSRDGYRSSVLDLDALMEEYKRQPTRDPEEAWEGPASDRSPSCPDGQGQRGGMGQSRRRSLREVCEAEGPWKRASVAETNQTSSAAQNTTEPPRNTAPPPYPRAGISTKGGPLWAVPPSASEKHPVASSGSEGPWKKVVGAAEDEHEAFVSKHRGGKRLNYPAESQPTAPEDPGSGAGISLMASPTEQKKGTPRTLGKEEQGSVAQWRGHPHGHGRSLLEVKRTYSEKSAPPRIREELSLMQEVREKRRGQPRGRLGLSVESSEDKETKTGPSQRAPGIRDHQKVSLKAVWATSAKPVPVGRVSNSEPVQARWAWG</sequence>
<feature type="compositionally biased region" description="Basic and acidic residues" evidence="1">
    <location>
        <begin position="385"/>
        <end position="401"/>
    </location>
</feature>
<feature type="region of interest" description="Disordered" evidence="1">
    <location>
        <begin position="848"/>
        <end position="901"/>
    </location>
</feature>
<reference evidence="2" key="1">
    <citation type="journal article" date="2021" name="Evol. Appl.">
        <title>The genome of the Pyrenean desman and the effects of bottlenecks and inbreeding on the genomic landscape of an endangered species.</title>
        <authorList>
            <person name="Escoda L."/>
            <person name="Castresana J."/>
        </authorList>
    </citation>
    <scope>NUCLEOTIDE SEQUENCE</scope>
    <source>
        <strain evidence="2">IBE-C5619</strain>
    </source>
</reference>
<feature type="compositionally biased region" description="Basic and acidic residues" evidence="1">
    <location>
        <begin position="1191"/>
        <end position="1205"/>
    </location>
</feature>
<feature type="compositionally biased region" description="Basic and acidic residues" evidence="1">
    <location>
        <begin position="1500"/>
        <end position="1513"/>
    </location>
</feature>
<feature type="region of interest" description="Disordered" evidence="1">
    <location>
        <begin position="610"/>
        <end position="653"/>
    </location>
</feature>
<feature type="region of interest" description="Disordered" evidence="1">
    <location>
        <begin position="907"/>
        <end position="926"/>
    </location>
</feature>
<feature type="compositionally biased region" description="Basic and acidic residues" evidence="1">
    <location>
        <begin position="1249"/>
        <end position="1260"/>
    </location>
</feature>
<dbReference type="PANTHER" id="PTHR22042:SF3">
    <property type="entry name" value="RIKEN CDNA 2900026A02 GENE"/>
    <property type="match status" value="1"/>
</dbReference>
<feature type="compositionally biased region" description="Basic and acidic residues" evidence="1">
    <location>
        <begin position="350"/>
        <end position="374"/>
    </location>
</feature>
<feature type="compositionally biased region" description="Basic and acidic residues" evidence="1">
    <location>
        <begin position="1328"/>
        <end position="1338"/>
    </location>
</feature>
<evidence type="ECO:0000313" key="2">
    <source>
        <dbReference type="EMBL" id="KAG8515060.1"/>
    </source>
</evidence>
<feature type="region of interest" description="Disordered" evidence="1">
    <location>
        <begin position="1045"/>
        <end position="1090"/>
    </location>
</feature>
<gene>
    <name evidence="2" type="ORF">J0S82_003956</name>
</gene>
<feature type="compositionally biased region" description="Polar residues" evidence="1">
    <location>
        <begin position="1344"/>
        <end position="1354"/>
    </location>
</feature>
<feature type="region of interest" description="Disordered" evidence="1">
    <location>
        <begin position="147"/>
        <end position="280"/>
    </location>
</feature>
<evidence type="ECO:0000313" key="3">
    <source>
        <dbReference type="Proteomes" id="UP000700334"/>
    </source>
</evidence>
<feature type="compositionally biased region" description="Basic and acidic residues" evidence="1">
    <location>
        <begin position="610"/>
        <end position="626"/>
    </location>
</feature>
<accession>A0A8J6DPC3</accession>
<proteinExistence type="predicted"/>
<feature type="compositionally biased region" description="Basic and acidic residues" evidence="1">
    <location>
        <begin position="866"/>
        <end position="882"/>
    </location>
</feature>
<feature type="region of interest" description="Disordered" evidence="1">
    <location>
        <begin position="942"/>
        <end position="1032"/>
    </location>
</feature>
<feature type="compositionally biased region" description="Basic and acidic residues" evidence="1">
    <location>
        <begin position="1159"/>
        <end position="1182"/>
    </location>
</feature>
<dbReference type="OrthoDB" id="9950932at2759"/>
<name>A0A8J6DPC3_GALPY</name>
<feature type="compositionally biased region" description="Basic and acidic residues" evidence="1">
    <location>
        <begin position="1285"/>
        <end position="1296"/>
    </location>
</feature>
<feature type="region of interest" description="Disordered" evidence="1">
    <location>
        <begin position="697"/>
        <end position="816"/>
    </location>
</feature>
<feature type="compositionally biased region" description="Basic and acidic residues" evidence="1">
    <location>
        <begin position="909"/>
        <end position="926"/>
    </location>
</feature>
<evidence type="ECO:0008006" key="4">
    <source>
        <dbReference type="Google" id="ProtNLM"/>
    </source>
</evidence>
<dbReference type="Proteomes" id="UP000700334">
    <property type="component" value="Unassembled WGS sequence"/>
</dbReference>
<comment type="caution">
    <text evidence="2">The sequence shown here is derived from an EMBL/GenBank/DDBJ whole genome shotgun (WGS) entry which is preliminary data.</text>
</comment>
<keyword evidence="3" id="KW-1185">Reference proteome</keyword>
<feature type="compositionally biased region" description="Basic and acidic residues" evidence="1">
    <location>
        <begin position="728"/>
        <end position="744"/>
    </location>
</feature>
<evidence type="ECO:0000256" key="1">
    <source>
        <dbReference type="SAM" id="MobiDB-lite"/>
    </source>
</evidence>
<feature type="compositionally biased region" description="Basic and acidic residues" evidence="1">
    <location>
        <begin position="640"/>
        <end position="653"/>
    </location>
</feature>
<protein>
    <recommendedName>
        <fullName evidence="4">Tankyrase 1-binding protein C-terminal domain-containing protein</fullName>
    </recommendedName>
</protein>
<feature type="compositionally biased region" description="Basic and acidic residues" evidence="1">
    <location>
        <begin position="973"/>
        <end position="987"/>
    </location>
</feature>
<organism evidence="2 3">
    <name type="scientific">Galemys pyrenaicus</name>
    <name type="common">Iberian desman</name>
    <name type="synonym">Pyrenean desman</name>
    <dbReference type="NCBI Taxonomy" id="202257"/>
    <lineage>
        <taxon>Eukaryota</taxon>
        <taxon>Metazoa</taxon>
        <taxon>Chordata</taxon>
        <taxon>Craniata</taxon>
        <taxon>Vertebrata</taxon>
        <taxon>Euteleostomi</taxon>
        <taxon>Mammalia</taxon>
        <taxon>Eutheria</taxon>
        <taxon>Laurasiatheria</taxon>
        <taxon>Eulipotyphla</taxon>
        <taxon>Talpidae</taxon>
        <taxon>Galemys</taxon>
    </lineage>
</organism>
<dbReference type="EMBL" id="JAGFMF010011719">
    <property type="protein sequence ID" value="KAG8515060.1"/>
    <property type="molecule type" value="Genomic_DNA"/>
</dbReference>
<dbReference type="PANTHER" id="PTHR22042">
    <property type="entry name" value="TANKYRASE 1 BINDING PROTEIN"/>
    <property type="match status" value="1"/>
</dbReference>
<feature type="compositionally biased region" description="Basic and acidic residues" evidence="1">
    <location>
        <begin position="1484"/>
        <end position="1493"/>
    </location>
</feature>
<feature type="compositionally biased region" description="Basic and acidic residues" evidence="1">
    <location>
        <begin position="796"/>
        <end position="806"/>
    </location>
</feature>
<dbReference type="InterPro" id="IPR040006">
    <property type="entry name" value="TNKS1BP1-like"/>
</dbReference>